<organism evidence="2 3">
    <name type="scientific">Actinomadura luzonensis</name>
    <dbReference type="NCBI Taxonomy" id="2805427"/>
    <lineage>
        <taxon>Bacteria</taxon>
        <taxon>Bacillati</taxon>
        <taxon>Actinomycetota</taxon>
        <taxon>Actinomycetes</taxon>
        <taxon>Streptosporangiales</taxon>
        <taxon>Thermomonosporaceae</taxon>
        <taxon>Actinomadura</taxon>
    </lineage>
</organism>
<keyword evidence="3" id="KW-1185">Reference proteome</keyword>
<dbReference type="SUPFAM" id="SSF51905">
    <property type="entry name" value="FAD/NAD(P)-binding domain"/>
    <property type="match status" value="1"/>
</dbReference>
<keyword evidence="2" id="KW-0503">Monooxygenase</keyword>
<dbReference type="Gene3D" id="3.50.50.60">
    <property type="entry name" value="FAD/NAD(P)-binding domain"/>
    <property type="match status" value="1"/>
</dbReference>
<dbReference type="RefSeq" id="WP_242381903.1">
    <property type="nucleotide sequence ID" value="NZ_JAKRKC020000002.1"/>
</dbReference>
<keyword evidence="2" id="KW-0560">Oxidoreductase</keyword>
<reference evidence="2 3" key="1">
    <citation type="submission" date="2022-04" db="EMBL/GenBank/DDBJ databases">
        <title>Genome draft of Actinomadura sp. ATCC 31491.</title>
        <authorList>
            <person name="Shi X."/>
            <person name="Du Y."/>
        </authorList>
    </citation>
    <scope>NUCLEOTIDE SEQUENCE [LARGE SCALE GENOMIC DNA]</scope>
    <source>
        <strain evidence="2 3">ATCC 31491</strain>
    </source>
</reference>
<dbReference type="GO" id="GO:0004497">
    <property type="term" value="F:monooxygenase activity"/>
    <property type="evidence" value="ECO:0007669"/>
    <property type="project" value="UniProtKB-KW"/>
</dbReference>
<proteinExistence type="predicted"/>
<dbReference type="EMBL" id="JAKRKC020000002">
    <property type="protein sequence ID" value="MCK2220307.1"/>
    <property type="molecule type" value="Genomic_DNA"/>
</dbReference>
<sequence>MNERTVLISGAGVGGPALAYWLARHNFRVTVVERAGALRSSGNPVDVRGPAMDVAARMGIVPRLREAATGNTGLAFVDAAGRRLARVDMPGGRRGEEIELPRGDLAAILYDAAREHAEFLFDDSMTAIAQDAHGVEVTFERAAPRRFDLVIGTDGLHSATRRLAFGEEGGLVRHMGLYVATTPLGGHRARERHEGGDVVMHNAPGRAVAVSPTPAGDLAFFLYRAPAEPGFDHRDAEQHKRMLAAAFAGVGWRAPELLERVRAATDLYFDSVSQVRLPRWWTGRVALLGDAASCVSLFGDGSTLAMAGAYTLAAELAATPADPQAAFARYESAHRRLVDPKQANVGRAAALMVPATRAGVATRNLAARAWPLASAVARLRRVPAGRPTPA</sequence>
<evidence type="ECO:0000313" key="2">
    <source>
        <dbReference type="EMBL" id="MCK2220307.1"/>
    </source>
</evidence>
<accession>A0ABT0G6S7</accession>
<name>A0ABT0G6S7_9ACTN</name>
<protein>
    <submittedName>
        <fullName evidence="2">FAD-dependent monooxygenase</fullName>
    </submittedName>
</protein>
<dbReference type="PRINTS" id="PR00420">
    <property type="entry name" value="RNGMNOXGNASE"/>
</dbReference>
<gene>
    <name evidence="2" type="ORF">MF672_041880</name>
</gene>
<evidence type="ECO:0000259" key="1">
    <source>
        <dbReference type="Pfam" id="PF01494"/>
    </source>
</evidence>
<dbReference type="Gene3D" id="3.30.9.10">
    <property type="entry name" value="D-Amino Acid Oxidase, subunit A, domain 2"/>
    <property type="match status" value="1"/>
</dbReference>
<dbReference type="PANTHER" id="PTHR46865:SF2">
    <property type="entry name" value="MONOOXYGENASE"/>
    <property type="match status" value="1"/>
</dbReference>
<feature type="domain" description="FAD-binding" evidence="1">
    <location>
        <begin position="5"/>
        <end position="319"/>
    </location>
</feature>
<dbReference type="InterPro" id="IPR036188">
    <property type="entry name" value="FAD/NAD-bd_sf"/>
</dbReference>
<dbReference type="Proteomes" id="UP001317259">
    <property type="component" value="Unassembled WGS sequence"/>
</dbReference>
<dbReference type="PANTHER" id="PTHR46865">
    <property type="entry name" value="OXIDOREDUCTASE-RELATED"/>
    <property type="match status" value="1"/>
</dbReference>
<comment type="caution">
    <text evidence="2">The sequence shown here is derived from an EMBL/GenBank/DDBJ whole genome shotgun (WGS) entry which is preliminary data.</text>
</comment>
<evidence type="ECO:0000313" key="3">
    <source>
        <dbReference type="Proteomes" id="UP001317259"/>
    </source>
</evidence>
<dbReference type="InterPro" id="IPR051704">
    <property type="entry name" value="FAD_aromatic-hydroxylase"/>
</dbReference>
<dbReference type="Pfam" id="PF01494">
    <property type="entry name" value="FAD_binding_3"/>
    <property type="match status" value="1"/>
</dbReference>
<dbReference type="InterPro" id="IPR002938">
    <property type="entry name" value="FAD-bd"/>
</dbReference>